<dbReference type="KEGG" id="svn:CP980_14450"/>
<dbReference type="Pfam" id="PF13560">
    <property type="entry name" value="HTH_31"/>
    <property type="match status" value="1"/>
</dbReference>
<proteinExistence type="predicted"/>
<dbReference type="Pfam" id="PF19054">
    <property type="entry name" value="DUF5753"/>
    <property type="match status" value="1"/>
</dbReference>
<evidence type="ECO:0000313" key="3">
    <source>
        <dbReference type="Proteomes" id="UP000325563"/>
    </source>
</evidence>
<dbReference type="GO" id="GO:0003677">
    <property type="term" value="F:DNA binding"/>
    <property type="evidence" value="ECO:0007669"/>
    <property type="project" value="InterPro"/>
</dbReference>
<dbReference type="EMBL" id="CP023692">
    <property type="protein sequence ID" value="QEV46143.1"/>
    <property type="molecule type" value="Genomic_DNA"/>
</dbReference>
<dbReference type="GeneID" id="95611753"/>
<dbReference type="InterPro" id="IPR010982">
    <property type="entry name" value="Lambda_DNA-bd_dom_sf"/>
</dbReference>
<dbReference type="InterPro" id="IPR043917">
    <property type="entry name" value="DUF5753"/>
</dbReference>
<accession>A0A5J6J7N6</accession>
<name>A0A5J6J7N6_STRVI</name>
<dbReference type="SMART" id="SM00530">
    <property type="entry name" value="HTH_XRE"/>
    <property type="match status" value="1"/>
</dbReference>
<dbReference type="Gene3D" id="1.10.260.40">
    <property type="entry name" value="lambda repressor-like DNA-binding domains"/>
    <property type="match status" value="1"/>
</dbReference>
<evidence type="ECO:0000313" key="2">
    <source>
        <dbReference type="EMBL" id="QEV46143.1"/>
    </source>
</evidence>
<organism evidence="2 3">
    <name type="scientific">Streptomyces vinaceus</name>
    <dbReference type="NCBI Taxonomy" id="1960"/>
    <lineage>
        <taxon>Bacteria</taxon>
        <taxon>Bacillati</taxon>
        <taxon>Actinomycetota</taxon>
        <taxon>Actinomycetes</taxon>
        <taxon>Kitasatosporales</taxon>
        <taxon>Streptomycetaceae</taxon>
        <taxon>Streptomyces</taxon>
    </lineage>
</organism>
<dbReference type="PROSITE" id="PS50943">
    <property type="entry name" value="HTH_CROC1"/>
    <property type="match status" value="1"/>
</dbReference>
<dbReference type="Proteomes" id="UP000325563">
    <property type="component" value="Chromosome"/>
</dbReference>
<feature type="domain" description="HTH cro/C1-type" evidence="1">
    <location>
        <begin position="31"/>
        <end position="84"/>
    </location>
</feature>
<reference evidence="2 3" key="1">
    <citation type="submission" date="2017-09" db="EMBL/GenBank/DDBJ databases">
        <authorList>
            <person name="Lee N."/>
            <person name="Cho B.-K."/>
        </authorList>
    </citation>
    <scope>NUCLEOTIDE SEQUENCE [LARGE SCALE GENOMIC DNA]</scope>
    <source>
        <strain evidence="2 3">ATCC 27476</strain>
    </source>
</reference>
<dbReference type="RefSeq" id="WP_150528319.1">
    <property type="nucleotide sequence ID" value="NZ_BNBW01000007.1"/>
</dbReference>
<protein>
    <submittedName>
        <fullName evidence="2">XRE family transcriptional regulator</fullName>
    </submittedName>
</protein>
<evidence type="ECO:0000259" key="1">
    <source>
        <dbReference type="PROSITE" id="PS50943"/>
    </source>
</evidence>
<dbReference type="InterPro" id="IPR001387">
    <property type="entry name" value="Cro/C1-type_HTH"/>
</dbReference>
<dbReference type="CDD" id="cd00093">
    <property type="entry name" value="HTH_XRE"/>
    <property type="match status" value="1"/>
</dbReference>
<keyword evidence="3" id="KW-1185">Reference proteome</keyword>
<dbReference type="AlphaFoldDB" id="A0A5J6J7N6"/>
<sequence length="289" mass="32647">MNDLSDREEQPERPVEVDGTAYLFKALGKIIKVLREAAGLQQKELAARVHVGEDLVSSIERGVRTPQPDFLENADRALGAGGVLRAAIPEVREALKRARTRHPDWFRKFAEAEAQSVALHYYGVQAIPGLLQTEAYARAVFSHRRPVLDEQTIEKRVADRLARQAILDRWPAPTFSFVLEQALLERPTGGRAVHSVQLGRLLEVGRRRTVHLQVMPMDREEHPSLDSSFTLLRPKGRNEVAYTETYGHANIITDPEQVRIYSERYGIIRAQALTPHESLTLIEKMLGEP</sequence>
<gene>
    <name evidence="2" type="ORF">CP980_14450</name>
</gene>
<dbReference type="SUPFAM" id="SSF47413">
    <property type="entry name" value="lambda repressor-like DNA-binding domains"/>
    <property type="match status" value="1"/>
</dbReference>